<dbReference type="Proteomes" id="UP000287502">
    <property type="component" value="Chromosome"/>
</dbReference>
<evidence type="ECO:0000313" key="3">
    <source>
        <dbReference type="Proteomes" id="UP000287502"/>
    </source>
</evidence>
<sequence length="61" mass="6825">MALKPELIEVLACPKCKTGVRVSKNGKAIVCDACRLVYEIKDDIPVMLIDEAKQVENTEEY</sequence>
<dbReference type="Pfam" id="PF03966">
    <property type="entry name" value="Trm112p"/>
    <property type="match status" value="1"/>
</dbReference>
<dbReference type="RefSeq" id="WP_128466307.1">
    <property type="nucleotide sequence ID" value="NZ_CP035108.1"/>
</dbReference>
<accession>A0A3R5XWP6</accession>
<organism evidence="2 3">
    <name type="scientific">Geovibrio thiophilus</name>
    <dbReference type="NCBI Taxonomy" id="139438"/>
    <lineage>
        <taxon>Bacteria</taxon>
        <taxon>Pseudomonadati</taxon>
        <taxon>Deferribacterota</taxon>
        <taxon>Deferribacteres</taxon>
        <taxon>Deferribacterales</taxon>
        <taxon>Geovibrionaceae</taxon>
        <taxon>Geovibrio</taxon>
    </lineage>
</organism>
<dbReference type="OrthoDB" id="9812205at2"/>
<protein>
    <recommendedName>
        <fullName evidence="1">UPF0434 protein EP073_06245</fullName>
    </recommendedName>
</protein>
<dbReference type="AlphaFoldDB" id="A0A3R5XWP6"/>
<proteinExistence type="inferred from homology"/>
<dbReference type="InterPro" id="IPR005651">
    <property type="entry name" value="Trm112-like"/>
</dbReference>
<evidence type="ECO:0000256" key="1">
    <source>
        <dbReference type="HAMAP-Rule" id="MF_01187"/>
    </source>
</evidence>
<dbReference type="KEGG" id="gtl:EP073_06245"/>
<dbReference type="SUPFAM" id="SSF158997">
    <property type="entry name" value="Trm112p-like"/>
    <property type="match status" value="1"/>
</dbReference>
<reference evidence="2 3" key="1">
    <citation type="submission" date="2019-01" db="EMBL/GenBank/DDBJ databases">
        <title>Geovibrio thiophilus DSM 11263, complete genome.</title>
        <authorList>
            <person name="Spring S."/>
            <person name="Bunk B."/>
            <person name="Sproer C."/>
        </authorList>
    </citation>
    <scope>NUCLEOTIDE SEQUENCE [LARGE SCALE GENOMIC DNA]</scope>
    <source>
        <strain evidence="2 3">DSM 11263</strain>
    </source>
</reference>
<evidence type="ECO:0000313" key="2">
    <source>
        <dbReference type="EMBL" id="QAR33021.1"/>
    </source>
</evidence>
<gene>
    <name evidence="2" type="ORF">EP073_06245</name>
</gene>
<name>A0A3R5XWP6_9BACT</name>
<dbReference type="PANTHER" id="PTHR33505">
    <property type="entry name" value="ZGC:162634"/>
    <property type="match status" value="1"/>
</dbReference>
<dbReference type="EMBL" id="CP035108">
    <property type="protein sequence ID" value="QAR33021.1"/>
    <property type="molecule type" value="Genomic_DNA"/>
</dbReference>
<comment type="similarity">
    <text evidence="1">Belongs to the UPF0434 family.</text>
</comment>
<dbReference type="HAMAP" id="MF_01187">
    <property type="entry name" value="UPF0434"/>
    <property type="match status" value="1"/>
</dbReference>
<dbReference type="PANTHER" id="PTHR33505:SF4">
    <property type="entry name" value="PROTEIN PREY, MITOCHONDRIAL"/>
    <property type="match status" value="1"/>
</dbReference>
<dbReference type="GO" id="GO:0005829">
    <property type="term" value="C:cytosol"/>
    <property type="evidence" value="ECO:0007669"/>
    <property type="project" value="TreeGrafter"/>
</dbReference>
<dbReference type="Gene3D" id="2.20.25.10">
    <property type="match status" value="1"/>
</dbReference>
<keyword evidence="3" id="KW-1185">Reference proteome</keyword>